<evidence type="ECO:0000313" key="4">
    <source>
        <dbReference type="Proteomes" id="UP000351155"/>
    </source>
</evidence>
<feature type="domain" description="Nudix hydrolase" evidence="2">
    <location>
        <begin position="1"/>
        <end position="136"/>
    </location>
</feature>
<dbReference type="InterPro" id="IPR015797">
    <property type="entry name" value="NUDIX_hydrolase-like_dom_sf"/>
</dbReference>
<dbReference type="PROSITE" id="PS51462">
    <property type="entry name" value="NUDIX"/>
    <property type="match status" value="1"/>
</dbReference>
<sequence length="187" mass="21985">MSCYPNNGEFSAFVKWHRTVGFFRTVGAGLAVAWNRGETMETALRREIMEELGEELNITDIRPWAFRDDTRTKTYQDGTTEEIYMIYLIFDCISANRKITFNEEFQEITWVSPEKTKRHGLKRSDPDHLYAKKDLFNGYPLVYCVRGKLVQAIPRPKLAQPIPLLTVHWFTLLHYRSQNHCSRITFD</sequence>
<name>A0A484ZC03_9ENTR</name>
<reference evidence="3 4" key="1">
    <citation type="submission" date="2019-03" db="EMBL/GenBank/DDBJ databases">
        <authorList>
            <consortium name="Pathogen Informatics"/>
        </authorList>
    </citation>
    <scope>NUCLEOTIDE SEQUENCE [LARGE SCALE GENOMIC DNA]</scope>
    <source>
        <strain evidence="3 4">NCTC12126</strain>
    </source>
</reference>
<dbReference type="Proteomes" id="UP000351155">
    <property type="component" value="Unassembled WGS sequence"/>
</dbReference>
<dbReference type="InterPro" id="IPR000086">
    <property type="entry name" value="NUDIX_hydrolase_dom"/>
</dbReference>
<dbReference type="EMBL" id="CAADIW010000084">
    <property type="protein sequence ID" value="VFS44993.1"/>
    <property type="molecule type" value="Genomic_DNA"/>
</dbReference>
<proteinExistence type="predicted"/>
<protein>
    <submittedName>
        <fullName evidence="3">Nucleoside triphosphatase nudI</fullName>
        <ecNumber evidence="3">3.6.1.-</ecNumber>
    </submittedName>
</protein>
<accession>A0A484ZC03</accession>
<dbReference type="SUPFAM" id="SSF55811">
    <property type="entry name" value="Nudix"/>
    <property type="match status" value="1"/>
</dbReference>
<dbReference type="Gene3D" id="3.90.79.10">
    <property type="entry name" value="Nucleoside Triphosphate Pyrophosphohydrolase"/>
    <property type="match status" value="1"/>
</dbReference>
<keyword evidence="3" id="KW-0378">Hydrolase</keyword>
<dbReference type="GO" id="GO:0016787">
    <property type="term" value="F:hydrolase activity"/>
    <property type="evidence" value="ECO:0007669"/>
    <property type="project" value="UniProtKB-KW"/>
</dbReference>
<comment type="cofactor">
    <cofactor evidence="1">
        <name>Mg(2+)</name>
        <dbReference type="ChEBI" id="CHEBI:18420"/>
    </cofactor>
</comment>
<dbReference type="Pfam" id="PF00293">
    <property type="entry name" value="NUDIX"/>
    <property type="match status" value="1"/>
</dbReference>
<dbReference type="AlphaFoldDB" id="A0A484ZC03"/>
<evidence type="ECO:0000313" key="3">
    <source>
        <dbReference type="EMBL" id="VFS44993.1"/>
    </source>
</evidence>
<evidence type="ECO:0000259" key="2">
    <source>
        <dbReference type="PROSITE" id="PS51462"/>
    </source>
</evidence>
<gene>
    <name evidence="3" type="primary">nudI</name>
    <name evidence="3" type="ORF">NCTC12126_06309</name>
</gene>
<dbReference type="EC" id="3.6.1.-" evidence="3"/>
<organism evidence="3 4">
    <name type="scientific">Enterobacter cancerogenus</name>
    <dbReference type="NCBI Taxonomy" id="69218"/>
    <lineage>
        <taxon>Bacteria</taxon>
        <taxon>Pseudomonadati</taxon>
        <taxon>Pseudomonadota</taxon>
        <taxon>Gammaproteobacteria</taxon>
        <taxon>Enterobacterales</taxon>
        <taxon>Enterobacteriaceae</taxon>
        <taxon>Enterobacter</taxon>
        <taxon>Enterobacter cloacae complex</taxon>
    </lineage>
</organism>
<evidence type="ECO:0000256" key="1">
    <source>
        <dbReference type="ARBA" id="ARBA00001946"/>
    </source>
</evidence>
<dbReference type="NCBIfam" id="NF012016">
    <property type="entry name" value="PRK15472.1"/>
    <property type="match status" value="1"/>
</dbReference>